<reference evidence="2 3" key="1">
    <citation type="submission" date="2018-03" db="EMBL/GenBank/DDBJ databases">
        <title>Finding Nemo's genes: A chromosome-scale reference assembly of the genome of the orange clownfish Amphiprion percula.</title>
        <authorList>
            <person name="Lehmann R."/>
        </authorList>
    </citation>
    <scope>NUCLEOTIDE SEQUENCE</scope>
</reference>
<dbReference type="Proteomes" id="UP000265080">
    <property type="component" value="Chromosome 11"/>
</dbReference>
<keyword evidence="3" id="KW-1185">Reference proteome</keyword>
<feature type="compositionally biased region" description="Basic and acidic residues" evidence="1">
    <location>
        <begin position="114"/>
        <end position="131"/>
    </location>
</feature>
<evidence type="ECO:0000256" key="1">
    <source>
        <dbReference type="SAM" id="MobiDB-lite"/>
    </source>
</evidence>
<dbReference type="AlphaFoldDB" id="A0A3P8RVK8"/>
<feature type="compositionally biased region" description="Basic and acidic residues" evidence="1">
    <location>
        <begin position="88"/>
        <end position="103"/>
    </location>
</feature>
<sequence length="131" mass="14804">MIHSQPSGIYRLYSSCSYSRVDQEPRGADPGDHLRAVDLVGLGEALDRLQDYGEAQRREEDGVDQSPHHLRPDPAEGVLVGRLGFLGESHRDQSDHQRDDVRQHMKGVGQHRQRGGDPTDHHFHNEKPKSQ</sequence>
<reference evidence="2" key="3">
    <citation type="submission" date="2025-09" db="UniProtKB">
        <authorList>
            <consortium name="Ensembl"/>
        </authorList>
    </citation>
    <scope>IDENTIFICATION</scope>
</reference>
<name>A0A3P8RVK8_AMPPE</name>
<organism evidence="2 3">
    <name type="scientific">Amphiprion percula</name>
    <name type="common">Orange clownfish</name>
    <name type="synonym">Lutjanus percula</name>
    <dbReference type="NCBI Taxonomy" id="161767"/>
    <lineage>
        <taxon>Eukaryota</taxon>
        <taxon>Metazoa</taxon>
        <taxon>Chordata</taxon>
        <taxon>Craniata</taxon>
        <taxon>Vertebrata</taxon>
        <taxon>Euteleostomi</taxon>
        <taxon>Actinopterygii</taxon>
        <taxon>Neopterygii</taxon>
        <taxon>Teleostei</taxon>
        <taxon>Neoteleostei</taxon>
        <taxon>Acanthomorphata</taxon>
        <taxon>Ovalentaria</taxon>
        <taxon>Pomacentridae</taxon>
        <taxon>Amphiprion</taxon>
    </lineage>
</organism>
<reference evidence="2" key="2">
    <citation type="submission" date="2025-08" db="UniProtKB">
        <authorList>
            <consortium name="Ensembl"/>
        </authorList>
    </citation>
    <scope>IDENTIFICATION</scope>
</reference>
<dbReference type="OMA" id="DPAHHHL"/>
<evidence type="ECO:0000313" key="3">
    <source>
        <dbReference type="Proteomes" id="UP000265080"/>
    </source>
</evidence>
<protein>
    <submittedName>
        <fullName evidence="2">Uncharacterized protein</fullName>
    </submittedName>
</protein>
<proteinExistence type="predicted"/>
<evidence type="ECO:0000313" key="2">
    <source>
        <dbReference type="Ensembl" id="ENSAPEP00000003695.1"/>
    </source>
</evidence>
<feature type="compositionally biased region" description="Basic and acidic residues" evidence="1">
    <location>
        <begin position="50"/>
        <end position="74"/>
    </location>
</feature>
<dbReference type="Ensembl" id="ENSAPET00000003781.1">
    <property type="protein sequence ID" value="ENSAPEP00000003695.1"/>
    <property type="gene ID" value="ENSAPEG00000002668.1"/>
</dbReference>
<feature type="region of interest" description="Disordered" evidence="1">
    <location>
        <begin position="50"/>
        <end position="131"/>
    </location>
</feature>
<accession>A0A3P8RVK8</accession>
<dbReference type="GeneTree" id="ENSGT00950000183246"/>